<keyword evidence="14" id="KW-1185">Reference proteome</keyword>
<organism evidence="13 14">
    <name type="scientific">Aeromonas caviae</name>
    <name type="common">Aeromonas punctata</name>
    <dbReference type="NCBI Taxonomy" id="648"/>
    <lineage>
        <taxon>Bacteria</taxon>
        <taxon>Pseudomonadati</taxon>
        <taxon>Pseudomonadota</taxon>
        <taxon>Gammaproteobacteria</taxon>
        <taxon>Aeromonadales</taxon>
        <taxon>Aeromonadaceae</taxon>
        <taxon>Aeromonas</taxon>
    </lineage>
</organism>
<dbReference type="InterPro" id="IPR000412">
    <property type="entry name" value="ABC_2_transport"/>
</dbReference>
<evidence type="ECO:0000256" key="10">
    <source>
        <dbReference type="ARBA" id="ARBA00023136"/>
    </source>
</evidence>
<comment type="subcellular location">
    <subcellularLocation>
        <location evidence="11">Cell inner membrane</location>
        <topology evidence="11">Multi-pass membrane protein</topology>
    </subcellularLocation>
    <subcellularLocation>
        <location evidence="1">Cell membrane</location>
        <topology evidence="1">Multi-pass membrane protein</topology>
    </subcellularLocation>
</comment>
<keyword evidence="8 11" id="KW-1133">Transmembrane helix</keyword>
<keyword evidence="6 11" id="KW-0812">Transmembrane</keyword>
<keyword evidence="5" id="KW-0762">Sugar transport</keyword>
<dbReference type="PANTHER" id="PTHR30413:SF10">
    <property type="entry name" value="CAPSULE POLYSACCHARIDE EXPORT INNER-MEMBRANE PROTEIN CTRC"/>
    <property type="match status" value="1"/>
</dbReference>
<evidence type="ECO:0000256" key="11">
    <source>
        <dbReference type="RuleBase" id="RU361157"/>
    </source>
</evidence>
<dbReference type="EMBL" id="JAYGOJ010000044">
    <property type="protein sequence ID" value="MEA9436203.1"/>
    <property type="molecule type" value="Genomic_DNA"/>
</dbReference>
<comment type="caution">
    <text evidence="13">The sequence shown here is derived from an EMBL/GenBank/DDBJ whole genome shotgun (WGS) entry which is preliminary data.</text>
</comment>
<keyword evidence="3 11" id="KW-0813">Transport</keyword>
<evidence type="ECO:0000313" key="14">
    <source>
        <dbReference type="Proteomes" id="UP001304847"/>
    </source>
</evidence>
<protein>
    <recommendedName>
        <fullName evidence="11">Transport permease protein</fullName>
    </recommendedName>
</protein>
<feature type="transmembrane region" description="Helical" evidence="11">
    <location>
        <begin position="64"/>
        <end position="89"/>
    </location>
</feature>
<dbReference type="InterPro" id="IPR013525">
    <property type="entry name" value="ABC2_TM"/>
</dbReference>
<evidence type="ECO:0000256" key="4">
    <source>
        <dbReference type="ARBA" id="ARBA00022475"/>
    </source>
</evidence>
<keyword evidence="4 11" id="KW-1003">Cell membrane</keyword>
<feature type="transmembrane region" description="Helical" evidence="11">
    <location>
        <begin position="21"/>
        <end position="44"/>
    </location>
</feature>
<dbReference type="RefSeq" id="WP_256702659.1">
    <property type="nucleotide sequence ID" value="NZ_JAYGOJ010000044.1"/>
</dbReference>
<name>A0ABU5W5L5_AERCA</name>
<dbReference type="InterPro" id="IPR047817">
    <property type="entry name" value="ABC2_TM_bact-type"/>
</dbReference>
<reference evidence="13 14" key="1">
    <citation type="submission" date="2023-12" db="EMBL/GenBank/DDBJ databases">
        <title>Characterization of antibiotic resistance in Aeromonas spp. in hospital effluent.</title>
        <authorList>
            <person name="Negoseki B.R.S."/>
            <person name="Krul D."/>
            <person name="Siqueira A.C."/>
            <person name="Almeida M."/>
            <person name="Mesa D."/>
            <person name="Conte D."/>
            <person name="Dalla-Costa L.M."/>
        </authorList>
    </citation>
    <scope>NUCLEOTIDE SEQUENCE [LARGE SCALE GENOMIC DNA]</scope>
    <source>
        <strain evidence="13 14">36v</strain>
    </source>
</reference>
<dbReference type="Proteomes" id="UP001304847">
    <property type="component" value="Unassembled WGS sequence"/>
</dbReference>
<gene>
    <name evidence="13" type="ORF">VCX44_10305</name>
</gene>
<evidence type="ECO:0000256" key="3">
    <source>
        <dbReference type="ARBA" id="ARBA00022448"/>
    </source>
</evidence>
<evidence type="ECO:0000313" key="13">
    <source>
        <dbReference type="EMBL" id="MEA9436203.1"/>
    </source>
</evidence>
<evidence type="ECO:0000259" key="12">
    <source>
        <dbReference type="PROSITE" id="PS51012"/>
    </source>
</evidence>
<evidence type="ECO:0000256" key="5">
    <source>
        <dbReference type="ARBA" id="ARBA00022597"/>
    </source>
</evidence>
<keyword evidence="7" id="KW-0972">Capsule biogenesis/degradation</keyword>
<evidence type="ECO:0000256" key="1">
    <source>
        <dbReference type="ARBA" id="ARBA00004651"/>
    </source>
</evidence>
<feature type="transmembrane region" description="Helical" evidence="11">
    <location>
        <begin position="110"/>
        <end position="131"/>
    </location>
</feature>
<feature type="transmembrane region" description="Helical" evidence="11">
    <location>
        <begin position="230"/>
        <end position="249"/>
    </location>
</feature>
<keyword evidence="10 11" id="KW-0472">Membrane</keyword>
<evidence type="ECO:0000256" key="9">
    <source>
        <dbReference type="ARBA" id="ARBA00023047"/>
    </source>
</evidence>
<evidence type="ECO:0000256" key="8">
    <source>
        <dbReference type="ARBA" id="ARBA00022989"/>
    </source>
</evidence>
<proteinExistence type="inferred from homology"/>
<dbReference type="Pfam" id="PF01061">
    <property type="entry name" value="ABC2_membrane"/>
    <property type="match status" value="1"/>
</dbReference>
<dbReference type="PANTHER" id="PTHR30413">
    <property type="entry name" value="INNER MEMBRANE TRANSPORT PERMEASE"/>
    <property type="match status" value="1"/>
</dbReference>
<comment type="similarity">
    <text evidence="2 11">Belongs to the ABC-2 integral membrane protein family.</text>
</comment>
<feature type="transmembrane region" description="Helical" evidence="11">
    <location>
        <begin position="137"/>
        <end position="163"/>
    </location>
</feature>
<evidence type="ECO:0000256" key="2">
    <source>
        <dbReference type="ARBA" id="ARBA00007783"/>
    </source>
</evidence>
<keyword evidence="9" id="KW-0625">Polysaccharide transport</keyword>
<evidence type="ECO:0000256" key="7">
    <source>
        <dbReference type="ARBA" id="ARBA00022903"/>
    </source>
</evidence>
<accession>A0ABU5W5L5</accession>
<evidence type="ECO:0000256" key="6">
    <source>
        <dbReference type="ARBA" id="ARBA00022692"/>
    </source>
</evidence>
<sequence length="259" mass="28953">MNKQSLYITWSLVKRDISAKYRGTIFGAVWNIINPLFMLLVYSTVFLHVFKARWAVSDSQYADYALMLFIGIVTHIFISEVMANAATIIRSNAQIVKKVVFPIEVLPLSVVLSSTVNFVVGILLSIIYSLYMGYISSFANFIFLPLILIVYMTTLLAISYIISSISVFVRDIQQIIPAASLVLLFTSTVFFSIKTAPASLADYLYLNPISIIADALREVIYGGELSIERLLYLFSVSLIGLFITSKIFGKLKLSFSDAL</sequence>
<dbReference type="PROSITE" id="PS51012">
    <property type="entry name" value="ABC_TM2"/>
    <property type="match status" value="1"/>
</dbReference>
<dbReference type="PIRSF" id="PIRSF006648">
    <property type="entry name" value="DrrB"/>
    <property type="match status" value="1"/>
</dbReference>
<feature type="transmembrane region" description="Helical" evidence="11">
    <location>
        <begin position="175"/>
        <end position="193"/>
    </location>
</feature>
<feature type="domain" description="ABC transmembrane type-2" evidence="12">
    <location>
        <begin position="26"/>
        <end position="251"/>
    </location>
</feature>